<sequence>MKPLIFLIGLVAFAAASPLGSTPKSSSLPTPMPKLRSCNKMCAPTKIKTCGEGWQSEKTGVSHPSTKIYIQARGKRGEPRDEWTLDSFADGCF</sequence>
<keyword evidence="3" id="KW-1185">Reference proteome</keyword>
<keyword evidence="1" id="KW-0732">Signal</keyword>
<evidence type="ECO:0000256" key="1">
    <source>
        <dbReference type="SAM" id="SignalP"/>
    </source>
</evidence>
<accession>A0A6A5SJS8</accession>
<dbReference type="AlphaFoldDB" id="A0A6A5SJS8"/>
<evidence type="ECO:0000313" key="3">
    <source>
        <dbReference type="Proteomes" id="UP000800038"/>
    </source>
</evidence>
<feature type="chain" id="PRO_5025674422" evidence="1">
    <location>
        <begin position="17"/>
        <end position="93"/>
    </location>
</feature>
<organism evidence="2 3">
    <name type="scientific">Clathrospora elynae</name>
    <dbReference type="NCBI Taxonomy" id="706981"/>
    <lineage>
        <taxon>Eukaryota</taxon>
        <taxon>Fungi</taxon>
        <taxon>Dikarya</taxon>
        <taxon>Ascomycota</taxon>
        <taxon>Pezizomycotina</taxon>
        <taxon>Dothideomycetes</taxon>
        <taxon>Pleosporomycetidae</taxon>
        <taxon>Pleosporales</taxon>
        <taxon>Diademaceae</taxon>
        <taxon>Clathrospora</taxon>
    </lineage>
</organism>
<dbReference type="EMBL" id="ML976073">
    <property type="protein sequence ID" value="KAF1939868.1"/>
    <property type="molecule type" value="Genomic_DNA"/>
</dbReference>
<proteinExistence type="predicted"/>
<feature type="signal peptide" evidence="1">
    <location>
        <begin position="1"/>
        <end position="16"/>
    </location>
</feature>
<dbReference type="Proteomes" id="UP000800038">
    <property type="component" value="Unassembled WGS sequence"/>
</dbReference>
<evidence type="ECO:0000313" key="2">
    <source>
        <dbReference type="EMBL" id="KAF1939868.1"/>
    </source>
</evidence>
<gene>
    <name evidence="2" type="ORF">EJ02DRAFT_424478</name>
</gene>
<name>A0A6A5SJS8_9PLEO</name>
<reference evidence="2" key="1">
    <citation type="journal article" date="2020" name="Stud. Mycol.">
        <title>101 Dothideomycetes genomes: a test case for predicting lifestyles and emergence of pathogens.</title>
        <authorList>
            <person name="Haridas S."/>
            <person name="Albert R."/>
            <person name="Binder M."/>
            <person name="Bloem J."/>
            <person name="Labutti K."/>
            <person name="Salamov A."/>
            <person name="Andreopoulos B."/>
            <person name="Baker S."/>
            <person name="Barry K."/>
            <person name="Bills G."/>
            <person name="Bluhm B."/>
            <person name="Cannon C."/>
            <person name="Castanera R."/>
            <person name="Culley D."/>
            <person name="Daum C."/>
            <person name="Ezra D."/>
            <person name="Gonzalez J."/>
            <person name="Henrissat B."/>
            <person name="Kuo A."/>
            <person name="Liang C."/>
            <person name="Lipzen A."/>
            <person name="Lutzoni F."/>
            <person name="Magnuson J."/>
            <person name="Mondo S."/>
            <person name="Nolan M."/>
            <person name="Ohm R."/>
            <person name="Pangilinan J."/>
            <person name="Park H.-J."/>
            <person name="Ramirez L."/>
            <person name="Alfaro M."/>
            <person name="Sun H."/>
            <person name="Tritt A."/>
            <person name="Yoshinaga Y."/>
            <person name="Zwiers L.-H."/>
            <person name="Turgeon B."/>
            <person name="Goodwin S."/>
            <person name="Spatafora J."/>
            <person name="Crous P."/>
            <person name="Grigoriev I."/>
        </authorList>
    </citation>
    <scope>NUCLEOTIDE SEQUENCE</scope>
    <source>
        <strain evidence="2">CBS 161.51</strain>
    </source>
</reference>
<protein>
    <submittedName>
        <fullName evidence="2">Uncharacterized protein</fullName>
    </submittedName>
</protein>